<keyword evidence="1" id="KW-0812">Transmembrane</keyword>
<dbReference type="InterPro" id="IPR000700">
    <property type="entry name" value="PAS-assoc_C"/>
</dbReference>
<dbReference type="SMART" id="SM00052">
    <property type="entry name" value="EAL"/>
    <property type="match status" value="1"/>
</dbReference>
<evidence type="ECO:0000259" key="4">
    <source>
        <dbReference type="PROSITE" id="PS50883"/>
    </source>
</evidence>
<comment type="caution">
    <text evidence="6">The sequence shown here is derived from an EMBL/GenBank/DDBJ whole genome shotgun (WGS) entry which is preliminary data.</text>
</comment>
<dbReference type="SUPFAM" id="SSF55785">
    <property type="entry name" value="PYP-like sensor domain (PAS domain)"/>
    <property type="match status" value="1"/>
</dbReference>
<dbReference type="PROSITE" id="PS50112">
    <property type="entry name" value="PAS"/>
    <property type="match status" value="1"/>
</dbReference>
<accession>A0ABT4JZH6</accession>
<evidence type="ECO:0000313" key="7">
    <source>
        <dbReference type="Proteomes" id="UP001149719"/>
    </source>
</evidence>
<dbReference type="InterPro" id="IPR000160">
    <property type="entry name" value="GGDEF_dom"/>
</dbReference>
<dbReference type="RefSeq" id="WP_269127277.1">
    <property type="nucleotide sequence ID" value="NZ_JAPUBN010000020.1"/>
</dbReference>
<evidence type="ECO:0000259" key="2">
    <source>
        <dbReference type="PROSITE" id="PS50112"/>
    </source>
</evidence>
<dbReference type="PROSITE" id="PS50883">
    <property type="entry name" value="EAL"/>
    <property type="match status" value="1"/>
</dbReference>
<protein>
    <submittedName>
        <fullName evidence="6">EAL domain-containing protein</fullName>
    </submittedName>
</protein>
<feature type="domain" description="PAS" evidence="2">
    <location>
        <begin position="249"/>
        <end position="286"/>
    </location>
</feature>
<feature type="domain" description="PAC" evidence="3">
    <location>
        <begin position="314"/>
        <end position="364"/>
    </location>
</feature>
<feature type="transmembrane region" description="Helical" evidence="1">
    <location>
        <begin position="158"/>
        <end position="183"/>
    </location>
</feature>
<dbReference type="InterPro" id="IPR029787">
    <property type="entry name" value="Nucleotide_cyclase"/>
</dbReference>
<dbReference type="CDD" id="cd00130">
    <property type="entry name" value="PAS"/>
    <property type="match status" value="1"/>
</dbReference>
<organism evidence="6 7">
    <name type="scientific">Marinomonas phaeophyticola</name>
    <dbReference type="NCBI Taxonomy" id="3004091"/>
    <lineage>
        <taxon>Bacteria</taxon>
        <taxon>Pseudomonadati</taxon>
        <taxon>Pseudomonadota</taxon>
        <taxon>Gammaproteobacteria</taxon>
        <taxon>Oceanospirillales</taxon>
        <taxon>Oceanospirillaceae</taxon>
        <taxon>Marinomonas</taxon>
    </lineage>
</organism>
<dbReference type="InterPro" id="IPR000014">
    <property type="entry name" value="PAS"/>
</dbReference>
<feature type="domain" description="GGDEF" evidence="5">
    <location>
        <begin position="396"/>
        <end position="534"/>
    </location>
</feature>
<name>A0ABT4JZH6_9GAMM</name>
<dbReference type="PROSITE" id="PS50887">
    <property type="entry name" value="GGDEF"/>
    <property type="match status" value="1"/>
</dbReference>
<dbReference type="Pfam" id="PF13426">
    <property type="entry name" value="PAS_9"/>
    <property type="match status" value="1"/>
</dbReference>
<dbReference type="PANTHER" id="PTHR44757:SF2">
    <property type="entry name" value="BIOFILM ARCHITECTURE MAINTENANCE PROTEIN MBAA"/>
    <property type="match status" value="1"/>
</dbReference>
<keyword evidence="1" id="KW-1133">Transmembrane helix</keyword>
<dbReference type="CDD" id="cd01949">
    <property type="entry name" value="GGDEF"/>
    <property type="match status" value="1"/>
</dbReference>
<dbReference type="Gene3D" id="3.30.70.270">
    <property type="match status" value="1"/>
</dbReference>
<dbReference type="EMBL" id="JAPUBN010000020">
    <property type="protein sequence ID" value="MCZ2723183.1"/>
    <property type="molecule type" value="Genomic_DNA"/>
</dbReference>
<keyword evidence="7" id="KW-1185">Reference proteome</keyword>
<evidence type="ECO:0000313" key="6">
    <source>
        <dbReference type="EMBL" id="MCZ2723183.1"/>
    </source>
</evidence>
<dbReference type="CDD" id="cd01948">
    <property type="entry name" value="EAL"/>
    <property type="match status" value="1"/>
</dbReference>
<dbReference type="SUPFAM" id="SSF55073">
    <property type="entry name" value="Nucleotide cyclase"/>
    <property type="match status" value="1"/>
</dbReference>
<evidence type="ECO:0000256" key="1">
    <source>
        <dbReference type="SAM" id="Phobius"/>
    </source>
</evidence>
<keyword evidence="1" id="KW-0472">Membrane</keyword>
<evidence type="ECO:0000259" key="3">
    <source>
        <dbReference type="PROSITE" id="PS50113"/>
    </source>
</evidence>
<feature type="domain" description="EAL" evidence="4">
    <location>
        <begin position="543"/>
        <end position="798"/>
    </location>
</feature>
<sequence length="804" mass="91385">MQLAFTRSLFGKQAIATFLVAVILSLVVSAITFSSNLSSSREAITQEFNALLSVIEKPAVQAAFRIDEVLAQQQIDGLMQNKYLLKAEMLDEDGKIFASSSRHAQHSRFYTEMANWLLPEIDQFELVLRFEDRSVMLGKIILTADRESLIEEVLQKNILLLISSLIKDIFLASIISLFFYYLVTNPLQILTATLSDSSRKSMNTLPALSPPGHENDELGELSRVFTNVWQKLSDTHVALEYNIIHTKAIISHAGDAIFLVEEDGRICLVNKASEKLIGRSEERLLGCYMEEFHTEKDWEYFNDLLLSLGLDQPLTLETHYLSDNGIKIPVEIRLIKYKLQHKVEVLLLVRDISARKEAENRINRLAFYDPLTQLPNRRYLLDKLDSFNQSTNEVKRTGALFFLDLDRFKNINDSLGHNVGDNLLRLVATDLEGVTRNEMVTARLGGDEFVMLWPNIEGSEEFVSEKVGHFAQEIINVCSLPKKVGFHELHITVSIGITMFNDVEYDSTLLLKQADTALYKAKDAGRNTYRFYSPEMQAMSDERMLMDKAMHDAIDNKEFELYFQPQNSFDGSCIGAEVLIRWPRVDGSFTPPGVFIPLAEEIGLITGIGDWVMEESFRQLSIWIKEGFWQSHWKLSINVSAIQFQQAEFLVALEMLLTKYALSAKLIDLEITESMLLGDLTVSRKKMNKIRELGVFLSIDDFGTGYSSLKYLKTLPINRLKIDQSFVRDLLIDSSDAAIIAAIIAMAKALDIEVIAEGVETEEHYCELQHMGCDRFQGYYFGRPMPAVEFVKNFSVTSDPTKYI</sequence>
<dbReference type="InterPro" id="IPR052155">
    <property type="entry name" value="Biofilm_reg_signaling"/>
</dbReference>
<dbReference type="Pfam" id="PF00990">
    <property type="entry name" value="GGDEF"/>
    <property type="match status" value="1"/>
</dbReference>
<dbReference type="Proteomes" id="UP001149719">
    <property type="component" value="Unassembled WGS sequence"/>
</dbReference>
<dbReference type="InterPro" id="IPR035919">
    <property type="entry name" value="EAL_sf"/>
</dbReference>
<dbReference type="Gene3D" id="3.20.20.450">
    <property type="entry name" value="EAL domain"/>
    <property type="match status" value="1"/>
</dbReference>
<dbReference type="Gene3D" id="3.30.450.20">
    <property type="entry name" value="PAS domain"/>
    <property type="match status" value="1"/>
</dbReference>
<dbReference type="NCBIfam" id="TIGR00254">
    <property type="entry name" value="GGDEF"/>
    <property type="match status" value="1"/>
</dbReference>
<reference evidence="6" key="1">
    <citation type="submission" date="2022-12" db="EMBL/GenBank/DDBJ databases">
        <title>Marinomonas 15G1-11 sp. nov, isolated from marine algae.</title>
        <authorList>
            <person name="Butt M."/>
            <person name="Choi D.G."/>
            <person name="Kim J.M."/>
            <person name="Lee J.K."/>
            <person name="Baek J.H."/>
            <person name="Jeon C.O."/>
        </authorList>
    </citation>
    <scope>NUCLEOTIDE SEQUENCE</scope>
    <source>
        <strain evidence="6">15G1-11</strain>
    </source>
</reference>
<dbReference type="InterPro" id="IPR043128">
    <property type="entry name" value="Rev_trsase/Diguanyl_cyclase"/>
</dbReference>
<dbReference type="Pfam" id="PF00563">
    <property type="entry name" value="EAL"/>
    <property type="match status" value="1"/>
</dbReference>
<dbReference type="PANTHER" id="PTHR44757">
    <property type="entry name" value="DIGUANYLATE CYCLASE DGCP"/>
    <property type="match status" value="1"/>
</dbReference>
<gene>
    <name evidence="6" type="ORF">O1D97_16580</name>
</gene>
<feature type="transmembrane region" description="Helical" evidence="1">
    <location>
        <begin position="14"/>
        <end position="33"/>
    </location>
</feature>
<dbReference type="SMART" id="SM00267">
    <property type="entry name" value="GGDEF"/>
    <property type="match status" value="1"/>
</dbReference>
<dbReference type="PROSITE" id="PS50113">
    <property type="entry name" value="PAC"/>
    <property type="match status" value="1"/>
</dbReference>
<dbReference type="SUPFAM" id="SSF141868">
    <property type="entry name" value="EAL domain-like"/>
    <property type="match status" value="1"/>
</dbReference>
<dbReference type="InterPro" id="IPR035965">
    <property type="entry name" value="PAS-like_dom_sf"/>
</dbReference>
<dbReference type="InterPro" id="IPR001633">
    <property type="entry name" value="EAL_dom"/>
</dbReference>
<dbReference type="NCBIfam" id="TIGR00229">
    <property type="entry name" value="sensory_box"/>
    <property type="match status" value="1"/>
</dbReference>
<evidence type="ECO:0000259" key="5">
    <source>
        <dbReference type="PROSITE" id="PS50887"/>
    </source>
</evidence>
<proteinExistence type="predicted"/>